<dbReference type="GO" id="GO:0005737">
    <property type="term" value="C:cytoplasm"/>
    <property type="evidence" value="ECO:0007669"/>
    <property type="project" value="TreeGrafter"/>
</dbReference>
<evidence type="ECO:0000256" key="1">
    <source>
        <dbReference type="ARBA" id="ARBA00014759"/>
    </source>
</evidence>
<dbReference type="SUPFAM" id="SSF51316">
    <property type="entry name" value="Mss4-like"/>
    <property type="match status" value="1"/>
</dbReference>
<dbReference type="PANTHER" id="PTHR11991:SF0">
    <property type="entry name" value="TRANSLATIONALLY-CONTROLLED TUMOR PROTEIN"/>
    <property type="match status" value="1"/>
</dbReference>
<dbReference type="AlphaFoldDB" id="A0A6A6WU11"/>
<evidence type="ECO:0000313" key="4">
    <source>
        <dbReference type="EMBL" id="KAF2787388.1"/>
    </source>
</evidence>
<dbReference type="InterPro" id="IPR011323">
    <property type="entry name" value="Mss4/transl-control_tumour"/>
</dbReference>
<dbReference type="FunFam" id="2.170.150.10:FF:000002">
    <property type="entry name" value="Translationally-controlled tumor protein homolog"/>
    <property type="match status" value="1"/>
</dbReference>
<evidence type="ECO:0000256" key="2">
    <source>
        <dbReference type="PROSITE-ProRule" id="PRU01133"/>
    </source>
</evidence>
<dbReference type="Pfam" id="PF00838">
    <property type="entry name" value="TCTP"/>
    <property type="match status" value="1"/>
</dbReference>
<dbReference type="Gene3D" id="2.170.150.10">
    <property type="entry name" value="Metal Binding Protein, Guanine Nucleotide Exchange Factor, Chain A"/>
    <property type="match status" value="1"/>
</dbReference>
<organism evidence="4 5">
    <name type="scientific">Melanomma pulvis-pyrius CBS 109.77</name>
    <dbReference type="NCBI Taxonomy" id="1314802"/>
    <lineage>
        <taxon>Eukaryota</taxon>
        <taxon>Fungi</taxon>
        <taxon>Dikarya</taxon>
        <taxon>Ascomycota</taxon>
        <taxon>Pezizomycotina</taxon>
        <taxon>Dothideomycetes</taxon>
        <taxon>Pleosporomycetidae</taxon>
        <taxon>Pleosporales</taxon>
        <taxon>Melanommataceae</taxon>
        <taxon>Melanomma</taxon>
    </lineage>
</organism>
<proteinExistence type="inferred from homology"/>
<feature type="domain" description="TCTP" evidence="3">
    <location>
        <begin position="1"/>
        <end position="169"/>
    </location>
</feature>
<keyword evidence="5" id="KW-1185">Reference proteome</keyword>
<dbReference type="OrthoDB" id="10248936at2759"/>
<evidence type="ECO:0000313" key="5">
    <source>
        <dbReference type="Proteomes" id="UP000799757"/>
    </source>
</evidence>
<dbReference type="EMBL" id="MU002325">
    <property type="protein sequence ID" value="KAF2787388.1"/>
    <property type="molecule type" value="Genomic_DNA"/>
</dbReference>
<dbReference type="Proteomes" id="UP000799757">
    <property type="component" value="Unassembled WGS sequence"/>
</dbReference>
<dbReference type="PROSITE" id="PS51797">
    <property type="entry name" value="TCTP_3"/>
    <property type="match status" value="1"/>
</dbReference>
<dbReference type="PRINTS" id="PR01653">
    <property type="entry name" value="TCTPROTEIN"/>
</dbReference>
<dbReference type="PROSITE" id="PS01002">
    <property type="entry name" value="TCTP_1"/>
    <property type="match status" value="1"/>
</dbReference>
<sequence length="169" mass="18800">MIIFKDILTGDEIISDSYNLKEIDGIAYEADCSRITVGLDNIDIGANASAEEADEGTEDQAQTVIDVVHSFRLNETSFDKKSYLGHLKGYMKAVKAKLNENGASEDEIKEFEKGAQGFAKKIVANFKDYEFLIGESMDPDGMVILLNYREDGTTPFITVWKHGLSEMKV</sequence>
<evidence type="ECO:0000259" key="3">
    <source>
        <dbReference type="PROSITE" id="PS51797"/>
    </source>
</evidence>
<reference evidence="4" key="1">
    <citation type="journal article" date="2020" name="Stud. Mycol.">
        <title>101 Dothideomycetes genomes: a test case for predicting lifestyles and emergence of pathogens.</title>
        <authorList>
            <person name="Haridas S."/>
            <person name="Albert R."/>
            <person name="Binder M."/>
            <person name="Bloem J."/>
            <person name="Labutti K."/>
            <person name="Salamov A."/>
            <person name="Andreopoulos B."/>
            <person name="Baker S."/>
            <person name="Barry K."/>
            <person name="Bills G."/>
            <person name="Bluhm B."/>
            <person name="Cannon C."/>
            <person name="Castanera R."/>
            <person name="Culley D."/>
            <person name="Daum C."/>
            <person name="Ezra D."/>
            <person name="Gonzalez J."/>
            <person name="Henrissat B."/>
            <person name="Kuo A."/>
            <person name="Liang C."/>
            <person name="Lipzen A."/>
            <person name="Lutzoni F."/>
            <person name="Magnuson J."/>
            <person name="Mondo S."/>
            <person name="Nolan M."/>
            <person name="Ohm R."/>
            <person name="Pangilinan J."/>
            <person name="Park H.-J."/>
            <person name="Ramirez L."/>
            <person name="Alfaro M."/>
            <person name="Sun H."/>
            <person name="Tritt A."/>
            <person name="Yoshinaga Y."/>
            <person name="Zwiers L.-H."/>
            <person name="Turgeon B."/>
            <person name="Goodwin S."/>
            <person name="Spatafora J."/>
            <person name="Crous P."/>
            <person name="Grigoriev I."/>
        </authorList>
    </citation>
    <scope>NUCLEOTIDE SEQUENCE</scope>
    <source>
        <strain evidence="4">CBS 109.77</strain>
    </source>
</reference>
<name>A0A6A6WU11_9PLEO</name>
<dbReference type="InterPro" id="IPR034737">
    <property type="entry name" value="TCTP"/>
</dbReference>
<gene>
    <name evidence="4" type="ORF">K505DRAFT_288043</name>
</gene>
<accession>A0A6A6WU11</accession>
<dbReference type="GO" id="GO:0005509">
    <property type="term" value="F:calcium ion binding"/>
    <property type="evidence" value="ECO:0007669"/>
    <property type="project" value="TreeGrafter"/>
</dbReference>
<protein>
    <recommendedName>
        <fullName evidence="1">Translationally-controlled tumor protein homolog</fullName>
    </recommendedName>
</protein>
<dbReference type="InterPro" id="IPR011057">
    <property type="entry name" value="Mss4-like_sf"/>
</dbReference>
<comment type="similarity">
    <text evidence="2">Belongs to the TCTP family.</text>
</comment>
<dbReference type="InterPro" id="IPR018105">
    <property type="entry name" value="Translational_control_tumour_p"/>
</dbReference>
<dbReference type="InterPro" id="IPR018103">
    <property type="entry name" value="Translation_control_tumour_CS"/>
</dbReference>
<dbReference type="PANTHER" id="PTHR11991">
    <property type="entry name" value="TRANSLATIONALLY CONTROLLED TUMOR PROTEIN-RELATED"/>
    <property type="match status" value="1"/>
</dbReference>